<feature type="signal peptide" evidence="2">
    <location>
        <begin position="1"/>
        <end position="17"/>
    </location>
</feature>
<feature type="chain" id="PRO_5005192629" evidence="2">
    <location>
        <begin position="18"/>
        <end position="733"/>
    </location>
</feature>
<dbReference type="VEuPathDB" id="CryptoDB:Cvel_14130"/>
<sequence length="733" mass="77069">MKRACLLLLSSFLACKGQETAVPESAGTRNLFGTTNIGYLGGSYRGGPTVNHFSGPTSTSTSVWTGRNFGPVVGSVVPSGTTVVAPATTVSSAPATAPTTVVTSPAPAPATATVVTSSPAATTVASSSPTTSTVSTVSSSPSAVTYAGPVSVSAGGVNIAYAAGGATVTGSGVTVAPAVGGQSYAVHHIADPTYNVLTYRAPINTSTATSTVTTVSGPTGSVTTVSAPPATVDPIEVPATVVSSVGSVGSTTVSTGPGTALTCSGGSCTATGTQTLVTGAATTPFSTTTIRTGDNYAPVGIIQGRRLQEQTQTAEETVAQPSNVVEEPPAVASEDETEKFGQQNFNHIGGHYNDYRTQNMYTGPNYNTNNIWTGHNYGPVGTIQGRRLQEEKEETSQTAENVVEESPAVSAEDETEKFGRQDFGYIGGNYNDRRTQNMYSGPNYNTNNIWTGNNYGPVGTIQGRRLQEEQEGEAAAATPTEETSPQTAENAVEESPAVSTEDETEKFGRQGFGYIGGNYNDRRTQNMYTGPNYNTNNVWTGNNYGPVGTIQGRRLQEEQEGEAAAVTPNEELAENVVEESPAVSAEDETEKFGQSYYGHIGGHYNDYRTQNMYTGRNYNTNNVWTGNNYGPVGVIQGRRLQEEQEGEAVAVEIAEPSQTETSNVVEESPAVSAEDETEKFGQQNFGHIAGNYNDYRTQNMYSGPNYNTNNVWTGNNYGPAGAIYGRRLLLKGQ</sequence>
<feature type="region of interest" description="Disordered" evidence="1">
    <location>
        <begin position="308"/>
        <end position="337"/>
    </location>
</feature>
<dbReference type="EMBL" id="CDMZ01005948">
    <property type="protein sequence ID" value="CEM56158.1"/>
    <property type="molecule type" value="Genomic_DNA"/>
</dbReference>
<evidence type="ECO:0000313" key="3">
    <source>
        <dbReference type="EMBL" id="CEM56158.1"/>
    </source>
</evidence>
<keyword evidence="2" id="KW-0732">Signal</keyword>
<feature type="compositionally biased region" description="Polar residues" evidence="1">
    <location>
        <begin position="309"/>
        <end position="323"/>
    </location>
</feature>
<accession>A0A0G4IG56</accession>
<feature type="region of interest" description="Disordered" evidence="1">
    <location>
        <begin position="391"/>
        <end position="415"/>
    </location>
</feature>
<dbReference type="AlphaFoldDB" id="A0A0G4IG56"/>
<dbReference type="PROSITE" id="PS51257">
    <property type="entry name" value="PROKAR_LIPOPROTEIN"/>
    <property type="match status" value="1"/>
</dbReference>
<feature type="compositionally biased region" description="Low complexity" evidence="1">
    <location>
        <begin position="473"/>
        <end position="489"/>
    </location>
</feature>
<evidence type="ECO:0000256" key="2">
    <source>
        <dbReference type="SAM" id="SignalP"/>
    </source>
</evidence>
<name>A0A0G4IG56_9ALVE</name>
<protein>
    <submittedName>
        <fullName evidence="3">Uncharacterized protein</fullName>
    </submittedName>
</protein>
<proteinExistence type="predicted"/>
<feature type="region of interest" description="Disordered" evidence="1">
    <location>
        <begin position="465"/>
        <end position="515"/>
    </location>
</feature>
<organism evidence="3">
    <name type="scientific">Chromera velia CCMP2878</name>
    <dbReference type="NCBI Taxonomy" id="1169474"/>
    <lineage>
        <taxon>Eukaryota</taxon>
        <taxon>Sar</taxon>
        <taxon>Alveolata</taxon>
        <taxon>Colpodellida</taxon>
        <taxon>Chromeraceae</taxon>
        <taxon>Chromera</taxon>
    </lineage>
</organism>
<evidence type="ECO:0000256" key="1">
    <source>
        <dbReference type="SAM" id="MobiDB-lite"/>
    </source>
</evidence>
<gene>
    <name evidence="3" type="ORF">Cvel_14130</name>
</gene>
<reference evidence="3" key="1">
    <citation type="submission" date="2014-11" db="EMBL/GenBank/DDBJ databases">
        <authorList>
            <person name="Otto D Thomas"/>
            <person name="Naeem Raeece"/>
        </authorList>
    </citation>
    <scope>NUCLEOTIDE SEQUENCE</scope>
</reference>